<dbReference type="SUPFAM" id="SSF90123">
    <property type="entry name" value="ABC transporter transmembrane region"/>
    <property type="match status" value="1"/>
</dbReference>
<evidence type="ECO:0000256" key="11">
    <source>
        <dbReference type="SAM" id="MobiDB-lite"/>
    </source>
</evidence>
<dbReference type="CDD" id="cd18551">
    <property type="entry name" value="ABC_6TM_LmrA_like"/>
    <property type="match status" value="1"/>
</dbReference>
<feature type="transmembrane region" description="Helical" evidence="12">
    <location>
        <begin position="176"/>
        <end position="196"/>
    </location>
</feature>
<keyword evidence="5 12" id="KW-0812">Transmembrane</keyword>
<dbReference type="RefSeq" id="WP_184576358.1">
    <property type="nucleotide sequence ID" value="NZ_JACHJT010000001.1"/>
</dbReference>
<evidence type="ECO:0000313" key="16">
    <source>
        <dbReference type="Proteomes" id="UP000523007"/>
    </source>
</evidence>
<evidence type="ECO:0000256" key="4">
    <source>
        <dbReference type="ARBA" id="ARBA00022519"/>
    </source>
</evidence>
<dbReference type="GO" id="GO:0016887">
    <property type="term" value="F:ATP hydrolysis activity"/>
    <property type="evidence" value="ECO:0007669"/>
    <property type="project" value="InterPro"/>
</dbReference>
<keyword evidence="6" id="KW-0547">Nucleotide-binding</keyword>
<dbReference type="InterPro" id="IPR039421">
    <property type="entry name" value="Type_1_exporter"/>
</dbReference>
<comment type="caution">
    <text evidence="15">The sequence shown here is derived from an EMBL/GenBank/DDBJ whole genome shotgun (WGS) entry which is preliminary data.</text>
</comment>
<evidence type="ECO:0000256" key="3">
    <source>
        <dbReference type="ARBA" id="ARBA00022475"/>
    </source>
</evidence>
<dbReference type="PANTHER" id="PTHR43394">
    <property type="entry name" value="ATP-DEPENDENT PERMEASE MDL1, MITOCHONDRIAL"/>
    <property type="match status" value="1"/>
</dbReference>
<evidence type="ECO:0000256" key="10">
    <source>
        <dbReference type="ARBA" id="ARBA00023455"/>
    </source>
</evidence>
<dbReference type="FunFam" id="3.40.50.300:FF:000221">
    <property type="entry name" value="Multidrug ABC transporter ATP-binding protein"/>
    <property type="match status" value="1"/>
</dbReference>
<dbReference type="InterPro" id="IPR003593">
    <property type="entry name" value="AAA+_ATPase"/>
</dbReference>
<accession>A0A7W7RFA9</accession>
<feature type="transmembrane region" description="Helical" evidence="12">
    <location>
        <begin position="33"/>
        <end position="53"/>
    </location>
</feature>
<feature type="transmembrane region" description="Helical" evidence="12">
    <location>
        <begin position="73"/>
        <end position="91"/>
    </location>
</feature>
<dbReference type="InterPro" id="IPR017871">
    <property type="entry name" value="ABC_transporter-like_CS"/>
</dbReference>
<evidence type="ECO:0000256" key="5">
    <source>
        <dbReference type="ARBA" id="ARBA00022692"/>
    </source>
</evidence>
<sequence>MPEAAPAPGAPPHPVAGQEPGGPRVLLPHLRGFAGRLIAVMVLSLVTVVGALAQPLVIRMVVDALADSEPIKGLVAALVALVLGVAAVNAVRDFWLQRVAEGAVRAVRTRLTAHLLRLPVAEYDLRRSGDLLSRVSADTTLLRNVLTTGVFDLVTGAVTVLGAAVVMALLDPLLLAAAGLGLGLGMLCSLIAARWIRPLSERAQARLGEMTSEVERAVSAARTIRAAGAEERESRAIADRARLAYEAGVRVARVRAAVSPLSMLGTQGAFLLVLGVGGARVASGAIGVGDLIAFVLYVFYLVSPLTQAVNAYVQVQTGLGAASRIGEILAIPAEDLHGRGPAPDRAVRTPANGAAAEGADGAPAAVEFDAVSFDYGAGPVLDEVSFTAPHGGVTAIVGPSGAGKSTLLALVERFYDPRSGTIRADGVDVTELSRSQLRSKLAYVEQEAPVLAGTIRDNLLLATPDATREELLAVLDTVNLRGLAERTSKGLDAEVGDAGVRLSGGERQRLALARALLTDAPILLLDEPTSQLDANNEAALRDAIAAVSRQRTLLVVAHRLSTVADADQILVLDSGRVVGQGRHHDLARENAAYHELAARQLLVT</sequence>
<dbReference type="Proteomes" id="UP000523007">
    <property type="component" value="Unassembled WGS sequence"/>
</dbReference>
<keyword evidence="7 15" id="KW-0067">ATP-binding</keyword>
<dbReference type="Pfam" id="PF00664">
    <property type="entry name" value="ABC_membrane"/>
    <property type="match status" value="1"/>
</dbReference>
<dbReference type="GO" id="GO:0090374">
    <property type="term" value="P:oligopeptide export from mitochondrion"/>
    <property type="evidence" value="ECO:0007669"/>
    <property type="project" value="TreeGrafter"/>
</dbReference>
<dbReference type="SMART" id="SM00382">
    <property type="entry name" value="AAA"/>
    <property type="match status" value="1"/>
</dbReference>
<evidence type="ECO:0000256" key="9">
    <source>
        <dbReference type="ARBA" id="ARBA00023136"/>
    </source>
</evidence>
<dbReference type="PROSITE" id="PS00211">
    <property type="entry name" value="ABC_TRANSPORTER_1"/>
    <property type="match status" value="1"/>
</dbReference>
<reference evidence="15 16" key="1">
    <citation type="submission" date="2020-08" db="EMBL/GenBank/DDBJ databases">
        <title>Sequencing the genomes of 1000 actinobacteria strains.</title>
        <authorList>
            <person name="Klenk H.-P."/>
        </authorList>
    </citation>
    <scope>NUCLEOTIDE SEQUENCE [LARGE SCALE GENOMIC DNA]</scope>
    <source>
        <strain evidence="15 16">DSM 102030</strain>
    </source>
</reference>
<comment type="subcellular location">
    <subcellularLocation>
        <location evidence="1">Cell inner membrane</location>
        <topology evidence="1">Multi-pass membrane protein</topology>
    </subcellularLocation>
</comment>
<evidence type="ECO:0000259" key="14">
    <source>
        <dbReference type="PROSITE" id="PS50929"/>
    </source>
</evidence>
<keyword evidence="8 12" id="KW-1133">Transmembrane helix</keyword>
<dbReference type="InterPro" id="IPR003439">
    <property type="entry name" value="ABC_transporter-like_ATP-bd"/>
</dbReference>
<name>A0A7W7RFA9_9ACTN</name>
<dbReference type="PROSITE" id="PS50893">
    <property type="entry name" value="ABC_TRANSPORTER_2"/>
    <property type="match status" value="1"/>
</dbReference>
<dbReference type="InterPro" id="IPR011527">
    <property type="entry name" value="ABC1_TM_dom"/>
</dbReference>
<keyword evidence="4" id="KW-0997">Cell inner membrane</keyword>
<evidence type="ECO:0000313" key="15">
    <source>
        <dbReference type="EMBL" id="MBB4930879.1"/>
    </source>
</evidence>
<dbReference type="PROSITE" id="PS50929">
    <property type="entry name" value="ABC_TM1F"/>
    <property type="match status" value="1"/>
</dbReference>
<feature type="domain" description="ABC transporter" evidence="13">
    <location>
        <begin position="366"/>
        <end position="599"/>
    </location>
</feature>
<evidence type="ECO:0000256" key="6">
    <source>
        <dbReference type="ARBA" id="ARBA00022741"/>
    </source>
</evidence>
<dbReference type="GO" id="GO:0015421">
    <property type="term" value="F:ABC-type oligopeptide transporter activity"/>
    <property type="evidence" value="ECO:0007669"/>
    <property type="project" value="TreeGrafter"/>
</dbReference>
<feature type="transmembrane region" description="Helical" evidence="12">
    <location>
        <begin position="150"/>
        <end position="170"/>
    </location>
</feature>
<organism evidence="15 16">
    <name type="scientific">Lipingzhangella halophila</name>
    <dbReference type="NCBI Taxonomy" id="1783352"/>
    <lineage>
        <taxon>Bacteria</taxon>
        <taxon>Bacillati</taxon>
        <taxon>Actinomycetota</taxon>
        <taxon>Actinomycetes</taxon>
        <taxon>Streptosporangiales</taxon>
        <taxon>Nocardiopsidaceae</taxon>
        <taxon>Lipingzhangella</taxon>
    </lineage>
</organism>
<dbReference type="Gene3D" id="1.20.1560.10">
    <property type="entry name" value="ABC transporter type 1, transmembrane domain"/>
    <property type="match status" value="1"/>
</dbReference>
<keyword evidence="16" id="KW-1185">Reference proteome</keyword>
<dbReference type="InterPro" id="IPR027417">
    <property type="entry name" value="P-loop_NTPase"/>
</dbReference>
<proteinExistence type="inferred from homology"/>
<protein>
    <submittedName>
        <fullName evidence="15">ATP-binding cassette subfamily B protein/ATP-binding cassette subfamily C protein</fullName>
    </submittedName>
</protein>
<evidence type="ECO:0000256" key="2">
    <source>
        <dbReference type="ARBA" id="ARBA00022448"/>
    </source>
</evidence>
<dbReference type="SUPFAM" id="SSF52540">
    <property type="entry name" value="P-loop containing nucleoside triphosphate hydrolases"/>
    <property type="match status" value="1"/>
</dbReference>
<evidence type="ECO:0000256" key="1">
    <source>
        <dbReference type="ARBA" id="ARBA00004429"/>
    </source>
</evidence>
<feature type="region of interest" description="Disordered" evidence="11">
    <location>
        <begin position="1"/>
        <end position="21"/>
    </location>
</feature>
<comment type="similarity">
    <text evidence="10">Belongs to the ABC transporter superfamily. Siderophore-Fe(3+) uptake transporter (SIUT) (TC 3.A.1.21) family.</text>
</comment>
<dbReference type="EMBL" id="JACHJT010000001">
    <property type="protein sequence ID" value="MBB4930879.1"/>
    <property type="molecule type" value="Genomic_DNA"/>
</dbReference>
<keyword evidence="3" id="KW-1003">Cell membrane</keyword>
<feature type="domain" description="ABC transmembrane type-1" evidence="14">
    <location>
        <begin position="38"/>
        <end position="317"/>
    </location>
</feature>
<gene>
    <name evidence="15" type="ORF">F4561_001699</name>
</gene>
<keyword evidence="2" id="KW-0813">Transport</keyword>
<evidence type="ECO:0000256" key="7">
    <source>
        <dbReference type="ARBA" id="ARBA00022840"/>
    </source>
</evidence>
<evidence type="ECO:0000256" key="12">
    <source>
        <dbReference type="SAM" id="Phobius"/>
    </source>
</evidence>
<dbReference type="PANTHER" id="PTHR43394:SF1">
    <property type="entry name" value="ATP-BINDING CASSETTE SUB-FAMILY B MEMBER 10, MITOCHONDRIAL"/>
    <property type="match status" value="1"/>
</dbReference>
<dbReference type="InterPro" id="IPR036640">
    <property type="entry name" value="ABC1_TM_sf"/>
</dbReference>
<dbReference type="AlphaFoldDB" id="A0A7W7RFA9"/>
<keyword evidence="9 12" id="KW-0472">Membrane</keyword>
<dbReference type="GO" id="GO:0005524">
    <property type="term" value="F:ATP binding"/>
    <property type="evidence" value="ECO:0007669"/>
    <property type="project" value="UniProtKB-KW"/>
</dbReference>
<dbReference type="GO" id="GO:0005886">
    <property type="term" value="C:plasma membrane"/>
    <property type="evidence" value="ECO:0007669"/>
    <property type="project" value="UniProtKB-SubCell"/>
</dbReference>
<dbReference type="Pfam" id="PF00005">
    <property type="entry name" value="ABC_tran"/>
    <property type="match status" value="1"/>
</dbReference>
<evidence type="ECO:0000256" key="8">
    <source>
        <dbReference type="ARBA" id="ARBA00022989"/>
    </source>
</evidence>
<feature type="transmembrane region" description="Helical" evidence="12">
    <location>
        <begin position="269"/>
        <end position="300"/>
    </location>
</feature>
<evidence type="ECO:0000259" key="13">
    <source>
        <dbReference type="PROSITE" id="PS50893"/>
    </source>
</evidence>
<dbReference type="Gene3D" id="3.40.50.300">
    <property type="entry name" value="P-loop containing nucleotide triphosphate hydrolases"/>
    <property type="match status" value="1"/>
</dbReference>